<dbReference type="HOGENOM" id="CLU_1518892_0_0_1"/>
<feature type="compositionally biased region" description="Pro residues" evidence="1">
    <location>
        <begin position="1"/>
        <end position="28"/>
    </location>
</feature>
<accession>G2R0L1</accession>
<protein>
    <submittedName>
        <fullName evidence="2">Uncharacterized protein</fullName>
    </submittedName>
</protein>
<keyword evidence="3" id="KW-1185">Reference proteome</keyword>
<reference evidence="2 3" key="1">
    <citation type="journal article" date="2011" name="Nat. Biotechnol.">
        <title>Comparative genomic analysis of the thermophilic biomass-degrading fungi Myceliophthora thermophila and Thielavia terrestris.</title>
        <authorList>
            <person name="Berka R.M."/>
            <person name="Grigoriev I.V."/>
            <person name="Otillar R."/>
            <person name="Salamov A."/>
            <person name="Grimwood J."/>
            <person name="Reid I."/>
            <person name="Ishmael N."/>
            <person name="John T."/>
            <person name="Darmond C."/>
            <person name="Moisan M.-C."/>
            <person name="Henrissat B."/>
            <person name="Coutinho P.M."/>
            <person name="Lombard V."/>
            <person name="Natvig D.O."/>
            <person name="Lindquist E."/>
            <person name="Schmutz J."/>
            <person name="Lucas S."/>
            <person name="Harris P."/>
            <person name="Powlowski J."/>
            <person name="Bellemare A."/>
            <person name="Taylor D."/>
            <person name="Butler G."/>
            <person name="de Vries R.P."/>
            <person name="Allijn I.E."/>
            <person name="van den Brink J."/>
            <person name="Ushinsky S."/>
            <person name="Storms R."/>
            <person name="Powell A.J."/>
            <person name="Paulsen I.T."/>
            <person name="Elbourne L.D.H."/>
            <person name="Baker S.E."/>
            <person name="Magnuson J."/>
            <person name="LaBoissiere S."/>
            <person name="Clutterbuck A.J."/>
            <person name="Martinez D."/>
            <person name="Wogulis M."/>
            <person name="de Leon A.L."/>
            <person name="Rey M.W."/>
            <person name="Tsang A."/>
        </authorList>
    </citation>
    <scope>NUCLEOTIDE SEQUENCE [LARGE SCALE GENOMIC DNA]</scope>
    <source>
        <strain evidence="3">ATCC 38088 / NRRL 8126</strain>
    </source>
</reference>
<feature type="compositionally biased region" description="Low complexity" evidence="1">
    <location>
        <begin position="29"/>
        <end position="39"/>
    </location>
</feature>
<dbReference type="OrthoDB" id="5223469at2759"/>
<dbReference type="eggNOG" id="ENOG502RNGC">
    <property type="taxonomic scope" value="Eukaryota"/>
</dbReference>
<proteinExistence type="predicted"/>
<evidence type="ECO:0000313" key="2">
    <source>
        <dbReference type="EMBL" id="AEO66479.1"/>
    </source>
</evidence>
<evidence type="ECO:0000256" key="1">
    <source>
        <dbReference type="SAM" id="MobiDB-lite"/>
    </source>
</evidence>
<dbReference type="EMBL" id="CP003010">
    <property type="protein sequence ID" value="AEO66479.1"/>
    <property type="molecule type" value="Genomic_DNA"/>
</dbReference>
<feature type="region of interest" description="Disordered" evidence="1">
    <location>
        <begin position="1"/>
        <end position="40"/>
    </location>
</feature>
<feature type="compositionally biased region" description="Pro residues" evidence="1">
    <location>
        <begin position="75"/>
        <end position="89"/>
    </location>
</feature>
<dbReference type="KEGG" id="ttt:THITE_110611"/>
<gene>
    <name evidence="2" type="ORF">THITE_110611</name>
</gene>
<dbReference type="Proteomes" id="UP000008181">
    <property type="component" value="Chromosome 2"/>
</dbReference>
<evidence type="ECO:0000313" key="3">
    <source>
        <dbReference type="Proteomes" id="UP000008181"/>
    </source>
</evidence>
<dbReference type="GeneID" id="11517150"/>
<feature type="region of interest" description="Disordered" evidence="1">
    <location>
        <begin position="71"/>
        <end position="101"/>
    </location>
</feature>
<name>G2R0L1_THETT</name>
<organism evidence="2 3">
    <name type="scientific">Thermothielavioides terrestris (strain ATCC 38088 / NRRL 8126)</name>
    <name type="common">Thielavia terrestris</name>
    <dbReference type="NCBI Taxonomy" id="578455"/>
    <lineage>
        <taxon>Eukaryota</taxon>
        <taxon>Fungi</taxon>
        <taxon>Dikarya</taxon>
        <taxon>Ascomycota</taxon>
        <taxon>Pezizomycotina</taxon>
        <taxon>Sordariomycetes</taxon>
        <taxon>Sordariomycetidae</taxon>
        <taxon>Sordariales</taxon>
        <taxon>Chaetomiaceae</taxon>
        <taxon>Thermothielavioides</taxon>
        <taxon>Thermothielavioides terrestris</taxon>
    </lineage>
</organism>
<sequence>MDLPTSPLPRARPPRPLPPPAPFPPAYISPPSSASSLLPEELTAPDALRVPVSWRCGTCAATRPVLELMTRPFLSSPPSPSPSPPPPPSSSSSADNAAAPTSDSGIITTCCATPSLQAVYDQFGHIYLFWRDDPAVADLRDPRMAREARRRVWSAGGACWDAVVSSSQASRAIQCGE</sequence>
<dbReference type="RefSeq" id="XP_003652815.1">
    <property type="nucleotide sequence ID" value="XM_003652767.1"/>
</dbReference>
<dbReference type="AlphaFoldDB" id="G2R0L1"/>